<dbReference type="GO" id="GO:0006508">
    <property type="term" value="P:proteolysis"/>
    <property type="evidence" value="ECO:0007669"/>
    <property type="project" value="UniProtKB-KW"/>
</dbReference>
<evidence type="ECO:0000256" key="9">
    <source>
        <dbReference type="ARBA" id="ARBA00023049"/>
    </source>
</evidence>
<dbReference type="Gene3D" id="2.60.120.290">
    <property type="entry name" value="Spermadhesin, CUB domain"/>
    <property type="match status" value="1"/>
</dbReference>
<evidence type="ECO:0000256" key="8">
    <source>
        <dbReference type="ARBA" id="ARBA00022833"/>
    </source>
</evidence>
<evidence type="ECO:0000256" key="12">
    <source>
        <dbReference type="ARBA" id="ARBA00023180"/>
    </source>
</evidence>
<dbReference type="CDD" id="cd00054">
    <property type="entry name" value="EGF_CA"/>
    <property type="match status" value="1"/>
</dbReference>
<evidence type="ECO:0000256" key="3">
    <source>
        <dbReference type="ARBA" id="ARBA00022536"/>
    </source>
</evidence>
<dbReference type="Pfam" id="PF00431">
    <property type="entry name" value="CUB"/>
    <property type="match status" value="1"/>
</dbReference>
<dbReference type="InterPro" id="IPR000859">
    <property type="entry name" value="CUB_dom"/>
</dbReference>
<keyword evidence="11 14" id="KW-1015">Disulfide bond</keyword>
<dbReference type="SUPFAM" id="SSF55486">
    <property type="entry name" value="Metalloproteases ('zincins'), catalytic domain"/>
    <property type="match status" value="1"/>
</dbReference>
<feature type="binding site" evidence="15">
    <location>
        <position position="236"/>
    </location>
    <ligand>
        <name>Zn(2+)</name>
        <dbReference type="ChEBI" id="CHEBI:29105"/>
        <note>catalytic</note>
    </ligand>
</feature>
<feature type="domain" description="Peptidase M12A" evidence="19">
    <location>
        <begin position="139"/>
        <end position="335"/>
    </location>
</feature>
<reference evidence="21" key="1">
    <citation type="submission" date="2024-02" db="UniProtKB">
        <authorList>
            <consortium name="WormBaseParasite"/>
        </authorList>
    </citation>
    <scope>IDENTIFICATION</scope>
</reference>
<dbReference type="Gene3D" id="3.40.390.10">
    <property type="entry name" value="Collagenase (Catalytic Domain)"/>
    <property type="match status" value="1"/>
</dbReference>
<dbReference type="GO" id="GO:0018996">
    <property type="term" value="P:molting cycle, collagen and cuticulin-based cuticle"/>
    <property type="evidence" value="ECO:0007669"/>
    <property type="project" value="InterPro"/>
</dbReference>
<sequence>MSLKLGFILFVLGVGLVESRAKHQWGKLTADKIEQFKKAHPRTNVDRFVSALDRMNERMATKEPTAEEKLNLAEIIKGLKNHKRSPRHHKEGDSLSQINTNAGIANSLYGGDMVLSDPQVDVILGDFLDDSETGRDKRQAHYSAKYPTDLWGNTFYYYFDASLSAKAKKAAQMAIAFWQNSTCVDFVESQTNPNRVRFFKDGDGCYSDVGMMGGVQVLSLGTGCEYFYIAAHEIGHALGFFHEQSRYDRDTAITVNSGNVIPDQRYNYNKLTTSNNNNYLMPYDYGSIMQYDELAFTSNNGRTMFAKRAVYQNTMGSALISFYDISMMNSYYKCKAKCPNGATCVNGGFRNSRNCNVCICPSGWGGITCSERESGCGAALIAKGPIQTQSITIGANNEFDTEYETFEKCNYIIRAPMGYKIEVILKTMTGIDCIPGCVYKGIEVKAMSDHRYTGIRYCCEEDIGTKIVSEGNVMPVSLIGPGCNIPGYFILRLACM</sequence>
<keyword evidence="5 15" id="KW-0479">Metal-binding</keyword>
<dbReference type="PANTHER" id="PTHR10127">
    <property type="entry name" value="DISCOIDIN, CUB, EGF, LAMININ , AND ZINC METALLOPROTEASE DOMAIN CONTAINING"/>
    <property type="match status" value="1"/>
</dbReference>
<dbReference type="InterPro" id="IPR006026">
    <property type="entry name" value="Peptidase_Metallo"/>
</dbReference>
<organism evidence="20 21">
    <name type="scientific">Mesorhabditis belari</name>
    <dbReference type="NCBI Taxonomy" id="2138241"/>
    <lineage>
        <taxon>Eukaryota</taxon>
        <taxon>Metazoa</taxon>
        <taxon>Ecdysozoa</taxon>
        <taxon>Nematoda</taxon>
        <taxon>Chromadorea</taxon>
        <taxon>Rhabditida</taxon>
        <taxon>Rhabditina</taxon>
        <taxon>Rhabditomorpha</taxon>
        <taxon>Rhabditoidea</taxon>
        <taxon>Rhabditidae</taxon>
        <taxon>Mesorhabditinae</taxon>
        <taxon>Mesorhabditis</taxon>
    </lineage>
</organism>
<evidence type="ECO:0000256" key="13">
    <source>
        <dbReference type="PIRNR" id="PIRNR036365"/>
    </source>
</evidence>
<dbReference type="PRINTS" id="PR00480">
    <property type="entry name" value="ASTACIN"/>
</dbReference>
<evidence type="ECO:0000313" key="21">
    <source>
        <dbReference type="WBParaSite" id="MBELARI_LOCUS11449"/>
    </source>
</evidence>
<evidence type="ECO:0000256" key="5">
    <source>
        <dbReference type="ARBA" id="ARBA00022723"/>
    </source>
</evidence>
<protein>
    <recommendedName>
        <fullName evidence="13">Zinc metalloproteinase</fullName>
    </recommendedName>
</protein>
<comment type="cofactor">
    <cofactor evidence="15 16">
        <name>Zn(2+)</name>
        <dbReference type="ChEBI" id="CHEBI:29105"/>
    </cofactor>
    <text evidence="15 16">Binds 1 zinc ion per subunit.</text>
</comment>
<evidence type="ECO:0000256" key="2">
    <source>
        <dbReference type="ARBA" id="ARBA00022525"/>
    </source>
</evidence>
<dbReference type="SUPFAM" id="SSF49854">
    <property type="entry name" value="Spermadhesin, CUB domain"/>
    <property type="match status" value="1"/>
</dbReference>
<dbReference type="PROSITE" id="PS51864">
    <property type="entry name" value="ASTACIN"/>
    <property type="match status" value="1"/>
</dbReference>
<dbReference type="SMART" id="SM00235">
    <property type="entry name" value="ZnMc"/>
    <property type="match status" value="1"/>
</dbReference>
<keyword evidence="12" id="KW-0325">Glycoprotein</keyword>
<evidence type="ECO:0000256" key="14">
    <source>
        <dbReference type="PROSITE-ProRule" id="PRU00076"/>
    </source>
</evidence>
<dbReference type="GO" id="GO:0008270">
    <property type="term" value="F:zinc ion binding"/>
    <property type="evidence" value="ECO:0007669"/>
    <property type="project" value="UniProtKB-UniRule"/>
</dbReference>
<keyword evidence="10" id="KW-0865">Zymogen</keyword>
<keyword evidence="2 13" id="KW-0964">Secreted</keyword>
<dbReference type="GO" id="GO:0004222">
    <property type="term" value="F:metalloendopeptidase activity"/>
    <property type="evidence" value="ECO:0007669"/>
    <property type="project" value="UniProtKB-UniRule"/>
</dbReference>
<accession>A0AAF3EBX7</accession>
<keyword evidence="6 13" id="KW-0732">Signal</keyword>
<dbReference type="Proteomes" id="UP000887575">
    <property type="component" value="Unassembled WGS sequence"/>
</dbReference>
<evidence type="ECO:0000256" key="6">
    <source>
        <dbReference type="ARBA" id="ARBA00022729"/>
    </source>
</evidence>
<feature type="signal peptide" evidence="13 16">
    <location>
        <begin position="1"/>
        <end position="19"/>
    </location>
</feature>
<comment type="caution">
    <text evidence="14">Lacks conserved residue(s) required for the propagation of feature annotation.</text>
</comment>
<dbReference type="PROSITE" id="PS50026">
    <property type="entry name" value="EGF_3"/>
    <property type="match status" value="1"/>
</dbReference>
<dbReference type="PIRSF" id="PIRSF036365">
    <property type="entry name" value="Astacin_nematoda"/>
    <property type="match status" value="1"/>
</dbReference>
<dbReference type="InterPro" id="IPR017050">
    <property type="entry name" value="Metallopeptidase_nem"/>
</dbReference>
<evidence type="ECO:0000256" key="16">
    <source>
        <dbReference type="RuleBase" id="RU361183"/>
    </source>
</evidence>
<feature type="disulfide bond" evidence="14">
    <location>
        <begin position="360"/>
        <end position="369"/>
    </location>
</feature>
<feature type="chain" id="PRO_5041775522" description="Zinc metalloproteinase" evidence="13 16">
    <location>
        <begin position="20"/>
        <end position="496"/>
    </location>
</feature>
<feature type="disulfide bond" evidence="14">
    <location>
        <begin position="334"/>
        <end position="344"/>
    </location>
</feature>
<dbReference type="PROSITE" id="PS01180">
    <property type="entry name" value="CUB"/>
    <property type="match status" value="1"/>
</dbReference>
<feature type="domain" description="EGF-like" evidence="18">
    <location>
        <begin position="330"/>
        <end position="370"/>
    </location>
</feature>
<evidence type="ECO:0000256" key="4">
    <source>
        <dbReference type="ARBA" id="ARBA00022670"/>
    </source>
</evidence>
<dbReference type="CDD" id="cd04280">
    <property type="entry name" value="ZnMc_astacin_like"/>
    <property type="match status" value="1"/>
</dbReference>
<feature type="active site" evidence="15">
    <location>
        <position position="233"/>
    </location>
</feature>
<evidence type="ECO:0000256" key="7">
    <source>
        <dbReference type="ARBA" id="ARBA00022801"/>
    </source>
</evidence>
<feature type="binding site" evidence="15">
    <location>
        <position position="232"/>
    </location>
    <ligand>
        <name>Zn(2+)</name>
        <dbReference type="ChEBI" id="CHEBI:29105"/>
        <note>catalytic</note>
    </ligand>
</feature>
<dbReference type="PROSITE" id="PS01186">
    <property type="entry name" value="EGF_2"/>
    <property type="match status" value="1"/>
</dbReference>
<evidence type="ECO:0000256" key="11">
    <source>
        <dbReference type="ARBA" id="ARBA00023157"/>
    </source>
</evidence>
<evidence type="ECO:0000256" key="1">
    <source>
        <dbReference type="ARBA" id="ARBA00004613"/>
    </source>
</evidence>
<dbReference type="PANTHER" id="PTHR10127:SF793">
    <property type="entry name" value="ZINC METALLOPROTEINASE NAS-31"/>
    <property type="match status" value="1"/>
</dbReference>
<dbReference type="GO" id="GO:0005576">
    <property type="term" value="C:extracellular region"/>
    <property type="evidence" value="ECO:0007669"/>
    <property type="project" value="UniProtKB-SubCell"/>
</dbReference>
<keyword evidence="7 15" id="KW-0378">Hydrolase</keyword>
<dbReference type="InterPro" id="IPR034035">
    <property type="entry name" value="Astacin-like_dom"/>
</dbReference>
<evidence type="ECO:0000256" key="10">
    <source>
        <dbReference type="ARBA" id="ARBA00023145"/>
    </source>
</evidence>
<keyword evidence="4 15" id="KW-0645">Protease</keyword>
<dbReference type="InterPro" id="IPR000742">
    <property type="entry name" value="EGF"/>
</dbReference>
<dbReference type="InterPro" id="IPR035914">
    <property type="entry name" value="Sperma_CUB_dom_sf"/>
</dbReference>
<evidence type="ECO:0000259" key="19">
    <source>
        <dbReference type="PROSITE" id="PS51864"/>
    </source>
</evidence>
<keyword evidence="20" id="KW-1185">Reference proteome</keyword>
<name>A0AAF3EBX7_9BILA</name>
<proteinExistence type="predicted"/>
<dbReference type="AlphaFoldDB" id="A0AAF3EBX7"/>
<keyword evidence="9 15" id="KW-0482">Metalloprotease</keyword>
<keyword evidence="8 15" id="KW-0862">Zinc</keyword>
<comment type="subcellular location">
    <subcellularLocation>
        <location evidence="1 13">Secreted</location>
    </subcellularLocation>
</comment>
<feature type="domain" description="CUB" evidence="17">
    <location>
        <begin position="376"/>
        <end position="478"/>
    </location>
</feature>
<dbReference type="Pfam" id="PF01400">
    <property type="entry name" value="Astacin"/>
    <property type="match status" value="1"/>
</dbReference>
<dbReference type="WBParaSite" id="MBELARI_LOCUS11449">
    <property type="protein sequence ID" value="MBELARI_LOCUS11449"/>
    <property type="gene ID" value="MBELARI_LOCUS11449"/>
</dbReference>
<evidence type="ECO:0000259" key="18">
    <source>
        <dbReference type="PROSITE" id="PS50026"/>
    </source>
</evidence>
<dbReference type="InterPro" id="IPR024079">
    <property type="entry name" value="MetalloPept_cat_dom_sf"/>
</dbReference>
<dbReference type="InterPro" id="IPR001506">
    <property type="entry name" value="Peptidase_M12A"/>
</dbReference>
<evidence type="ECO:0000256" key="15">
    <source>
        <dbReference type="PROSITE-ProRule" id="PRU01211"/>
    </source>
</evidence>
<evidence type="ECO:0000313" key="20">
    <source>
        <dbReference type="Proteomes" id="UP000887575"/>
    </source>
</evidence>
<feature type="binding site" evidence="15">
    <location>
        <position position="242"/>
    </location>
    <ligand>
        <name>Zn(2+)</name>
        <dbReference type="ChEBI" id="CHEBI:29105"/>
        <note>catalytic</note>
    </ligand>
</feature>
<evidence type="ECO:0000259" key="17">
    <source>
        <dbReference type="PROSITE" id="PS01180"/>
    </source>
</evidence>
<keyword evidence="3 14" id="KW-0245">EGF-like domain</keyword>
<dbReference type="PROSITE" id="PS00022">
    <property type="entry name" value="EGF_1"/>
    <property type="match status" value="1"/>
</dbReference>